<dbReference type="RefSeq" id="WP_009195415.1">
    <property type="nucleotide sequence ID" value="NZ_AODQ01000044.1"/>
</dbReference>
<name>M7N6B3_9BACT</name>
<gene>
    <name evidence="2" type="ORF">ADICEAN_02020</name>
</gene>
<protein>
    <submittedName>
        <fullName evidence="2">Uncharacterized protein</fullName>
    </submittedName>
</protein>
<keyword evidence="1" id="KW-1133">Transmembrane helix</keyword>
<evidence type="ECO:0000313" key="3">
    <source>
        <dbReference type="Proteomes" id="UP000011910"/>
    </source>
</evidence>
<organism evidence="2 3">
    <name type="scientific">Cesiribacter andamanensis AMV16</name>
    <dbReference type="NCBI Taxonomy" id="1279009"/>
    <lineage>
        <taxon>Bacteria</taxon>
        <taxon>Pseudomonadati</taxon>
        <taxon>Bacteroidota</taxon>
        <taxon>Cytophagia</taxon>
        <taxon>Cytophagales</taxon>
        <taxon>Cesiribacteraceae</taxon>
        <taxon>Cesiribacter</taxon>
    </lineage>
</organism>
<keyword evidence="1" id="KW-0812">Transmembrane</keyword>
<dbReference type="EMBL" id="AODQ01000044">
    <property type="protein sequence ID" value="EMR02812.1"/>
    <property type="molecule type" value="Genomic_DNA"/>
</dbReference>
<evidence type="ECO:0000313" key="2">
    <source>
        <dbReference type="EMBL" id="EMR02812.1"/>
    </source>
</evidence>
<feature type="transmembrane region" description="Helical" evidence="1">
    <location>
        <begin position="34"/>
        <end position="52"/>
    </location>
</feature>
<comment type="caution">
    <text evidence="2">The sequence shown here is derived from an EMBL/GenBank/DDBJ whole genome shotgun (WGS) entry which is preliminary data.</text>
</comment>
<feature type="transmembrane region" description="Helical" evidence="1">
    <location>
        <begin position="59"/>
        <end position="79"/>
    </location>
</feature>
<evidence type="ECO:0000256" key="1">
    <source>
        <dbReference type="SAM" id="Phobius"/>
    </source>
</evidence>
<feature type="transmembrane region" description="Helical" evidence="1">
    <location>
        <begin position="85"/>
        <end position="114"/>
    </location>
</feature>
<accession>M7N6B3</accession>
<dbReference type="Proteomes" id="UP000011910">
    <property type="component" value="Unassembled WGS sequence"/>
</dbReference>
<reference evidence="2 3" key="1">
    <citation type="journal article" date="2013" name="Genome Announc.">
        <title>Draft Genome Sequence of Cesiribacter andamanensis Strain AMV16T, Isolated from a Soil Sample from a Mud Volcano in the Andaman Islands, India.</title>
        <authorList>
            <person name="Shivaji S."/>
            <person name="Ara S."/>
            <person name="Begum Z."/>
            <person name="Srinivas T.N."/>
            <person name="Singh A."/>
            <person name="Kumar Pinnaka A."/>
        </authorList>
    </citation>
    <scope>NUCLEOTIDE SEQUENCE [LARGE SCALE GENOMIC DNA]</scope>
    <source>
        <strain evidence="2 3">AMV16</strain>
    </source>
</reference>
<proteinExistence type="predicted"/>
<dbReference type="AlphaFoldDB" id="M7N6B3"/>
<keyword evidence="3" id="KW-1185">Reference proteome</keyword>
<sequence length="131" mass="14467">MLFFQQHRLRALQLGVLLASGTSTALQFFVPLQLAVALNVVLLSLIFGAIYTARARSPYTILMLGSLLLVNAISIWGMLRHGLEVYTIALLGAHSALYLLPFFLGVFAPLLLFWGLYEVQALVRTFGSLRS</sequence>
<keyword evidence="1" id="KW-0472">Membrane</keyword>